<reference evidence="3" key="1">
    <citation type="submission" date="2021-06" db="EMBL/GenBank/DDBJ databases">
        <title>Identification of Pseudomonas cichorii causing bacterial leaf black spot of flue-cured tobacco, a new disease in China.</title>
        <authorList>
            <person name="Lu C.-H."/>
        </authorList>
    </citation>
    <scope>NUCLEOTIDE SEQUENCE [LARGE SCALE GENOMIC DNA]</scope>
    <source>
        <strain evidence="3">LJ2</strain>
    </source>
</reference>
<proteinExistence type="predicted"/>
<organism evidence="2 3">
    <name type="scientific">Pseudomonas lijiangensis</name>
    <dbReference type="NCBI Taxonomy" id="2995658"/>
    <lineage>
        <taxon>Bacteria</taxon>
        <taxon>Pseudomonadati</taxon>
        <taxon>Pseudomonadota</taxon>
        <taxon>Gammaproteobacteria</taxon>
        <taxon>Pseudomonadales</taxon>
        <taxon>Pseudomonadaceae</taxon>
        <taxon>Pseudomonas</taxon>
    </lineage>
</organism>
<sequence length="306" mass="35358">MPTAVVLITLYILLPIIWGTKKHYSTPKNYKTLIRQLSPLTKKLKNLDTETIISIIFWIATSLLYIFVFLQAKGVTQSKFFGRSLLFFCSATPLLLFIIKFKILLFIRSNYSWLKWTAGVIGVIVTIFASVYADEMIVKATHSRAENFPAAQRVLIVANSLLAYYYLMIFTILTVCAFQMFYIFFKEMIRDKYLSKYIRAWNIILQKKPSKAHYKKANFSDLSLVVGLLLCSTGMIKLGEIHLNENSLNTNIQRIIIFSSFHARPEDCDMEYSDRIFVAILPFDKMVTATRTENGTYDFKSGRCQR</sequence>
<keyword evidence="1" id="KW-0472">Membrane</keyword>
<name>A0ABX8HMF4_9PSED</name>
<accession>A0ABX8HMF4</accession>
<evidence type="ECO:0000313" key="2">
    <source>
        <dbReference type="EMBL" id="QWU81841.1"/>
    </source>
</evidence>
<feature type="transmembrane region" description="Helical" evidence="1">
    <location>
        <begin position="154"/>
        <end position="185"/>
    </location>
</feature>
<keyword evidence="1" id="KW-1133">Transmembrane helix</keyword>
<protein>
    <submittedName>
        <fullName evidence="2">Uncharacterized protein</fullName>
    </submittedName>
</protein>
<evidence type="ECO:0000313" key="3">
    <source>
        <dbReference type="Proteomes" id="UP000683401"/>
    </source>
</evidence>
<dbReference type="RefSeq" id="WP_216703753.1">
    <property type="nucleotide sequence ID" value="NZ_CP076668.1"/>
</dbReference>
<dbReference type="EMBL" id="CP076668">
    <property type="protein sequence ID" value="QWU81841.1"/>
    <property type="molecule type" value="Genomic_DNA"/>
</dbReference>
<keyword evidence="3" id="KW-1185">Reference proteome</keyword>
<feature type="transmembrane region" description="Helical" evidence="1">
    <location>
        <begin position="84"/>
        <end position="107"/>
    </location>
</feature>
<evidence type="ECO:0000256" key="1">
    <source>
        <dbReference type="SAM" id="Phobius"/>
    </source>
</evidence>
<feature type="transmembrane region" description="Helical" evidence="1">
    <location>
        <begin position="52"/>
        <end position="72"/>
    </location>
</feature>
<feature type="transmembrane region" description="Helical" evidence="1">
    <location>
        <begin position="113"/>
        <end position="133"/>
    </location>
</feature>
<dbReference type="Proteomes" id="UP000683401">
    <property type="component" value="Chromosome"/>
</dbReference>
<keyword evidence="1" id="KW-0812">Transmembrane</keyword>
<gene>
    <name evidence="2" type="ORF">KQP88_17545</name>
</gene>